<sequence>MALIGDLTTVAQLIAKISDAVSTARDLPRVCRRFAVHLQDVGRHLEPLKRAELDEATQQTLANLQRTLEWSYDVIVNCSRRSYAYRLIKGKSIRDKIREAQDEIDRILRLFPLIQLSQDYGYRPSYGSSDDEEEDSEQLRPYDSEDEYSDEEHRSGGIIEEYVPKFRNLSLNADANVNRRLNEEWVDDDHEQSDDDDDDGEESDDDDDDGEESDDDDDDMAKEAFMYLETIWLWNYNMFD</sequence>
<evidence type="ECO:0000256" key="1">
    <source>
        <dbReference type="SAM" id="MobiDB-lite"/>
    </source>
</evidence>
<gene>
    <name evidence="3" type="ORF">GSMUA_68210.1</name>
</gene>
<organism evidence="4 5">
    <name type="scientific">Musa acuminata subsp. malaccensis</name>
    <name type="common">Wild banana</name>
    <name type="synonym">Musa malaccensis</name>
    <dbReference type="NCBI Taxonomy" id="214687"/>
    <lineage>
        <taxon>Eukaryota</taxon>
        <taxon>Viridiplantae</taxon>
        <taxon>Streptophyta</taxon>
        <taxon>Embryophyta</taxon>
        <taxon>Tracheophyta</taxon>
        <taxon>Spermatophyta</taxon>
        <taxon>Magnoliopsida</taxon>
        <taxon>Liliopsida</taxon>
        <taxon>Zingiberales</taxon>
        <taxon>Musaceae</taxon>
        <taxon>Musa</taxon>
    </lineage>
</organism>
<feature type="domain" description="MCAfunc" evidence="2">
    <location>
        <begin position="13"/>
        <end position="119"/>
    </location>
</feature>
<feature type="region of interest" description="Disordered" evidence="1">
    <location>
        <begin position="122"/>
        <end position="156"/>
    </location>
</feature>
<evidence type="ECO:0000313" key="3">
    <source>
        <dbReference type="EMBL" id="CAG1861927.1"/>
    </source>
</evidence>
<dbReference type="EMBL" id="HG996467">
    <property type="protein sequence ID" value="CAG1861927.1"/>
    <property type="molecule type" value="Genomic_DNA"/>
</dbReference>
<dbReference type="Gramene" id="Ma02_t13240.1">
    <property type="protein sequence ID" value="Ma02_p13240.1"/>
    <property type="gene ID" value="Ma02_g13240"/>
</dbReference>
<dbReference type="EnsemblPlants" id="Ma02_t13240.1">
    <property type="protein sequence ID" value="Ma02_p13240.1"/>
    <property type="gene ID" value="Ma02_g13240"/>
</dbReference>
<dbReference type="PANTHER" id="PTHR46604:SF3">
    <property type="entry name" value="PROTEIN MID1-COMPLEMENTING ACTIVITY 1"/>
    <property type="match status" value="1"/>
</dbReference>
<feature type="compositionally biased region" description="Acidic residues" evidence="1">
    <location>
        <begin position="184"/>
        <end position="220"/>
    </location>
</feature>
<evidence type="ECO:0000313" key="5">
    <source>
        <dbReference type="Proteomes" id="UP000012960"/>
    </source>
</evidence>
<dbReference type="AlphaFoldDB" id="A0A804I2B1"/>
<proteinExistence type="predicted"/>
<evidence type="ECO:0000259" key="2">
    <source>
        <dbReference type="Pfam" id="PF19584"/>
    </source>
</evidence>
<reference evidence="4" key="2">
    <citation type="submission" date="2021-05" db="UniProtKB">
        <authorList>
            <consortium name="EnsemblPlants"/>
        </authorList>
    </citation>
    <scope>IDENTIFICATION</scope>
    <source>
        <strain evidence="4">subsp. malaccensis</strain>
    </source>
</reference>
<dbReference type="Gene3D" id="1.20.930.20">
    <property type="entry name" value="Adaptor protein Cbl, N-terminal domain"/>
    <property type="match status" value="1"/>
</dbReference>
<dbReference type="InParanoid" id="A0A804I2B1"/>
<dbReference type="InterPro" id="IPR045766">
    <property type="entry name" value="MCAfunc"/>
</dbReference>
<name>A0A804I2B1_MUSAM</name>
<dbReference type="PANTHER" id="PTHR46604">
    <property type="entry name" value="PROTEIN MID1-COMPLEMENTING ACTIVITY 1"/>
    <property type="match status" value="1"/>
</dbReference>
<dbReference type="InterPro" id="IPR059179">
    <property type="entry name" value="MLKL-like_MCAfunc"/>
</dbReference>
<accession>A0A804I2B1</accession>
<dbReference type="InterPro" id="IPR036537">
    <property type="entry name" value="Adaptor_Cbl_N_dom_sf"/>
</dbReference>
<dbReference type="CDD" id="cd21037">
    <property type="entry name" value="MLKL_NTD"/>
    <property type="match status" value="1"/>
</dbReference>
<dbReference type="Pfam" id="PF19584">
    <property type="entry name" value="MCAfunc"/>
    <property type="match status" value="1"/>
</dbReference>
<evidence type="ECO:0000313" key="4">
    <source>
        <dbReference type="EnsemblPlants" id="Ma02_p13240.1"/>
    </source>
</evidence>
<dbReference type="Proteomes" id="UP000012960">
    <property type="component" value="Unplaced"/>
</dbReference>
<keyword evidence="5" id="KW-1185">Reference proteome</keyword>
<dbReference type="FunCoup" id="A0A804I2B1">
    <property type="interactions" value="11"/>
</dbReference>
<protein>
    <submittedName>
        <fullName evidence="3">(wild Malaysian banana) hypothetical protein</fullName>
    </submittedName>
</protein>
<feature type="region of interest" description="Disordered" evidence="1">
    <location>
        <begin position="182"/>
        <end position="222"/>
    </location>
</feature>
<dbReference type="GO" id="GO:0007166">
    <property type="term" value="P:cell surface receptor signaling pathway"/>
    <property type="evidence" value="ECO:0007669"/>
    <property type="project" value="InterPro"/>
</dbReference>
<reference evidence="3" key="1">
    <citation type="submission" date="2021-03" db="EMBL/GenBank/DDBJ databases">
        <authorList>
            <consortium name="Genoscope - CEA"/>
            <person name="William W."/>
        </authorList>
    </citation>
    <scope>NUCLEOTIDE SEQUENCE</scope>
    <source>
        <strain evidence="3">Doubled-haploid Pahang</strain>
    </source>
</reference>